<name>A0AAW0U2Q0_SCYPA</name>
<keyword evidence="2" id="KW-1185">Reference proteome</keyword>
<comment type="caution">
    <text evidence="1">The sequence shown here is derived from an EMBL/GenBank/DDBJ whole genome shotgun (WGS) entry which is preliminary data.</text>
</comment>
<dbReference type="Proteomes" id="UP001487740">
    <property type="component" value="Unassembled WGS sequence"/>
</dbReference>
<evidence type="ECO:0000313" key="2">
    <source>
        <dbReference type="Proteomes" id="UP001487740"/>
    </source>
</evidence>
<sequence>MTEVSSGVSAGVPGGAGGQVVQGFNTLPTFAGIPAQGGQGVFSQPSNGPAFIGGPVVPVPSRAPVFTAQSGVISLPSQQGPAFIGGQGGSFIGRPVSGQAGVFGGSFQQGGIQVGGVQAAGFRFPSRVIQEEATPTVTRTVTIDAFETLTDLVLHSVAVTRTQFNLVTTTRLTRVVVPTPINHGLALTTSVVVSPAYVTVTETKSDFRVVLRTSVSYVTLTHTSYAIMHVPFTLYITETVEVTSPVVRTVINTSVEAVTNYHTVTSTAYVHGGYH</sequence>
<proteinExistence type="predicted"/>
<accession>A0AAW0U2Q0</accession>
<dbReference type="AlphaFoldDB" id="A0AAW0U2Q0"/>
<protein>
    <submittedName>
        <fullName evidence="1">Uncharacterized protein</fullName>
    </submittedName>
</protein>
<reference evidence="1 2" key="1">
    <citation type="submission" date="2023-03" db="EMBL/GenBank/DDBJ databases">
        <title>High-quality genome of Scylla paramamosain provides insights in environmental adaptation.</title>
        <authorList>
            <person name="Zhang L."/>
        </authorList>
    </citation>
    <scope>NUCLEOTIDE SEQUENCE [LARGE SCALE GENOMIC DNA]</scope>
    <source>
        <strain evidence="1">LZ_2023a</strain>
        <tissue evidence="1">Muscle</tissue>
    </source>
</reference>
<evidence type="ECO:0000313" key="1">
    <source>
        <dbReference type="EMBL" id="KAK8394339.1"/>
    </source>
</evidence>
<dbReference type="EMBL" id="JARAKH010000019">
    <property type="protein sequence ID" value="KAK8394339.1"/>
    <property type="molecule type" value="Genomic_DNA"/>
</dbReference>
<organism evidence="1 2">
    <name type="scientific">Scylla paramamosain</name>
    <name type="common">Mud crab</name>
    <dbReference type="NCBI Taxonomy" id="85552"/>
    <lineage>
        <taxon>Eukaryota</taxon>
        <taxon>Metazoa</taxon>
        <taxon>Ecdysozoa</taxon>
        <taxon>Arthropoda</taxon>
        <taxon>Crustacea</taxon>
        <taxon>Multicrustacea</taxon>
        <taxon>Malacostraca</taxon>
        <taxon>Eumalacostraca</taxon>
        <taxon>Eucarida</taxon>
        <taxon>Decapoda</taxon>
        <taxon>Pleocyemata</taxon>
        <taxon>Brachyura</taxon>
        <taxon>Eubrachyura</taxon>
        <taxon>Portunoidea</taxon>
        <taxon>Portunidae</taxon>
        <taxon>Portuninae</taxon>
        <taxon>Scylla</taxon>
    </lineage>
</organism>
<gene>
    <name evidence="1" type="ORF">O3P69_006504</name>
</gene>